<sequence length="459" mass="50509">MSDPIRLRIPSKPSPDYEQSQPSSVSVVKRRSSKRRLVDSDSDEEYNEGVGGADTRFEPPPTKRARTVEHDDVADDADVNVDMNVDVDGDADISNDPDTRDTRFLSEEPVPTVKKPKFDGGVKKGKKSWAATTSGKKKRQVVYSDDEDPDVMIDDAELEDDDLIMDDGALPFLDVDDDEFEPESVTKRSKGKTVPEKGKAGKRKPGALKSAKGKGKEKDKDKEILMKDERKSTVLASRQASTQPQAADLFIQDEQQATVSTATEAVPEIDSPSAAPPTGAIPAKKIRKLPPIKKTKQASTGTSTPLQALAAPAKPPPESDLSKLTTSSSTARKPAALIGAADFDLRDKSVYAELFKGPGGSTPRSGLNRREKEEERRKELNKMRDEARAKRAEEAKHTFDLQAQAEKIARFEQRLKEEGSTALHPNFLAAKFRDEHEYERRQRGRTSEGRSAAKEEGEA</sequence>
<comment type="caution">
    <text evidence="1">The sequence shown here is derived from an EMBL/GenBank/DDBJ whole genome shotgun (WGS) entry which is preliminary data.</text>
</comment>
<protein>
    <submittedName>
        <fullName evidence="1">Uncharacterized protein</fullName>
    </submittedName>
</protein>
<proteinExistence type="predicted"/>
<accession>A0ACB8BZ22</accession>
<keyword evidence="2" id="KW-1185">Reference proteome</keyword>
<evidence type="ECO:0000313" key="1">
    <source>
        <dbReference type="EMBL" id="KAH7930772.1"/>
    </source>
</evidence>
<gene>
    <name evidence="1" type="ORF">BV22DRAFT_1053972</name>
</gene>
<evidence type="ECO:0000313" key="2">
    <source>
        <dbReference type="Proteomes" id="UP000790709"/>
    </source>
</evidence>
<dbReference type="Proteomes" id="UP000790709">
    <property type="component" value="Unassembled WGS sequence"/>
</dbReference>
<name>A0ACB8BZ22_9AGAM</name>
<reference evidence="1" key="1">
    <citation type="journal article" date="2021" name="New Phytol.">
        <title>Evolutionary innovations through gain and loss of genes in the ectomycorrhizal Boletales.</title>
        <authorList>
            <person name="Wu G."/>
            <person name="Miyauchi S."/>
            <person name="Morin E."/>
            <person name="Kuo A."/>
            <person name="Drula E."/>
            <person name="Varga T."/>
            <person name="Kohler A."/>
            <person name="Feng B."/>
            <person name="Cao Y."/>
            <person name="Lipzen A."/>
            <person name="Daum C."/>
            <person name="Hundley H."/>
            <person name="Pangilinan J."/>
            <person name="Johnson J."/>
            <person name="Barry K."/>
            <person name="LaButti K."/>
            <person name="Ng V."/>
            <person name="Ahrendt S."/>
            <person name="Min B."/>
            <person name="Choi I.G."/>
            <person name="Park H."/>
            <person name="Plett J.M."/>
            <person name="Magnuson J."/>
            <person name="Spatafora J.W."/>
            <person name="Nagy L.G."/>
            <person name="Henrissat B."/>
            <person name="Grigoriev I.V."/>
            <person name="Yang Z.L."/>
            <person name="Xu J."/>
            <person name="Martin F.M."/>
        </authorList>
    </citation>
    <scope>NUCLEOTIDE SEQUENCE</scope>
    <source>
        <strain evidence="1">KUC20120723A-06</strain>
    </source>
</reference>
<organism evidence="1 2">
    <name type="scientific">Leucogyrophana mollusca</name>
    <dbReference type="NCBI Taxonomy" id="85980"/>
    <lineage>
        <taxon>Eukaryota</taxon>
        <taxon>Fungi</taxon>
        <taxon>Dikarya</taxon>
        <taxon>Basidiomycota</taxon>
        <taxon>Agaricomycotina</taxon>
        <taxon>Agaricomycetes</taxon>
        <taxon>Agaricomycetidae</taxon>
        <taxon>Boletales</taxon>
        <taxon>Boletales incertae sedis</taxon>
        <taxon>Leucogyrophana</taxon>
    </lineage>
</organism>
<dbReference type="EMBL" id="MU266329">
    <property type="protein sequence ID" value="KAH7930772.1"/>
    <property type="molecule type" value="Genomic_DNA"/>
</dbReference>